<organism evidence="1 2">
    <name type="scientific">Marasmiellus scandens</name>
    <dbReference type="NCBI Taxonomy" id="2682957"/>
    <lineage>
        <taxon>Eukaryota</taxon>
        <taxon>Fungi</taxon>
        <taxon>Dikarya</taxon>
        <taxon>Basidiomycota</taxon>
        <taxon>Agaricomycotina</taxon>
        <taxon>Agaricomycetes</taxon>
        <taxon>Agaricomycetidae</taxon>
        <taxon>Agaricales</taxon>
        <taxon>Marasmiineae</taxon>
        <taxon>Omphalotaceae</taxon>
        <taxon>Marasmiellus</taxon>
    </lineage>
</organism>
<sequence>MASMMDLPDELIQRIIDILTNPYLVEPHPTEFSPGTRWPSDEIFLKVTMRIQKDDKGANSTNPLYHLSVVNHRIRRICSPVLFNRVCLELEPASSYPHPAREMDQFSCILEKNAHLKHFIRHIRLTQKGDVDVEKPQRFFISILASFPQLETLDISLPYRITEWNREIPVIKAANQHPSPVLCVIYPELSRHADSQNLDPIPSLSRIVVRRFSPQSSSHVPLGLRILHVIQPRSKWYQATYPGLLSVFIWMNPVSFAEDFIDFFTRHPSLRKVSLGPSASQALTPWAIKLAADLSPHRSTITGSTVIRINEADDWQLIAVKVKLMVVSTSNIADVVSKLGQGLPRVQRLTLDFEDSAKIIADLDSKSVVRVIADAFPNLRSVLLPEVFFDAILRDWRAASIDNMGNTEIFEFLDIKPFCEKFCLALAKSISTLEEIDLKLPENARDNMGFRGGLCLANITRDHSQGNIVVKLD</sequence>
<evidence type="ECO:0000313" key="1">
    <source>
        <dbReference type="EMBL" id="KAK7447013.1"/>
    </source>
</evidence>
<accession>A0ABR1J274</accession>
<keyword evidence="2" id="KW-1185">Reference proteome</keyword>
<dbReference type="Proteomes" id="UP001498398">
    <property type="component" value="Unassembled WGS sequence"/>
</dbReference>
<protein>
    <recommendedName>
        <fullName evidence="3">F-box domain-containing protein</fullName>
    </recommendedName>
</protein>
<evidence type="ECO:0000313" key="2">
    <source>
        <dbReference type="Proteomes" id="UP001498398"/>
    </source>
</evidence>
<dbReference type="EMBL" id="JBANRG010000042">
    <property type="protein sequence ID" value="KAK7447013.1"/>
    <property type="molecule type" value="Genomic_DNA"/>
</dbReference>
<evidence type="ECO:0008006" key="3">
    <source>
        <dbReference type="Google" id="ProtNLM"/>
    </source>
</evidence>
<reference evidence="1 2" key="1">
    <citation type="submission" date="2024-01" db="EMBL/GenBank/DDBJ databases">
        <title>A draft genome for the cacao thread blight pathogen Marasmiellus scandens.</title>
        <authorList>
            <person name="Baruah I.K."/>
            <person name="Leung J."/>
            <person name="Bukari Y."/>
            <person name="Amoako-Attah I."/>
            <person name="Meinhardt L.W."/>
            <person name="Bailey B.A."/>
            <person name="Cohen S.P."/>
        </authorList>
    </citation>
    <scope>NUCLEOTIDE SEQUENCE [LARGE SCALE GENOMIC DNA]</scope>
    <source>
        <strain evidence="1 2">GH-19</strain>
    </source>
</reference>
<gene>
    <name evidence="1" type="ORF">VKT23_014226</name>
</gene>
<proteinExistence type="predicted"/>
<comment type="caution">
    <text evidence="1">The sequence shown here is derived from an EMBL/GenBank/DDBJ whole genome shotgun (WGS) entry which is preliminary data.</text>
</comment>
<name>A0ABR1J274_9AGAR</name>